<keyword evidence="3 6" id="KW-0805">Transcription regulation</keyword>
<dbReference type="SUPFAM" id="SSF75625">
    <property type="entry name" value="YebC-like"/>
    <property type="match status" value="1"/>
</dbReference>
<evidence type="ECO:0000256" key="4">
    <source>
        <dbReference type="ARBA" id="ARBA00023125"/>
    </source>
</evidence>
<dbReference type="OrthoDB" id="9781053at2"/>
<dbReference type="Pfam" id="PF01709">
    <property type="entry name" value="Transcrip_reg"/>
    <property type="match status" value="1"/>
</dbReference>
<evidence type="ECO:0000259" key="7">
    <source>
        <dbReference type="Pfam" id="PF01709"/>
    </source>
</evidence>
<dbReference type="Proteomes" id="UP000093080">
    <property type="component" value="Unassembled WGS sequence"/>
</dbReference>
<dbReference type="EMBL" id="MAGO01000012">
    <property type="protein sequence ID" value="OCC14422.1"/>
    <property type="molecule type" value="Genomic_DNA"/>
</dbReference>
<sequence length="249" mass="27344">MAGHSKWSQIKHKKSAQDAKRGKLFTKLIREIMVAARIGGGDPAGNPRLRAAIDAAKSANMPKDNIERAIKKGTGELEGVSYEEVTYEGYGPGGVAVLVEAMTDNRQRTVADVRHIFAKRGGNLGEPGSVAWMFEKKGVIIVEKEEIEEDKLMDIALEAGAEDLVDQGDTWEVHTDPQVYEAVKNAIEEAGISISQAKLDMVPQNLVEVTDPQVAEKILKLMDALEDNDDVQNVYANFDIPDEVLEKMK</sequence>
<dbReference type="HAMAP" id="MF_00693">
    <property type="entry name" value="Transcrip_reg_TACO1"/>
    <property type="match status" value="1"/>
</dbReference>
<evidence type="ECO:0000256" key="5">
    <source>
        <dbReference type="ARBA" id="ARBA00023163"/>
    </source>
</evidence>
<accession>A0A1B9F3C4</accession>
<keyword evidence="4 6" id="KW-0238">DNA-binding</keyword>
<dbReference type="GO" id="GO:0003677">
    <property type="term" value="F:DNA binding"/>
    <property type="evidence" value="ECO:0007669"/>
    <property type="project" value="UniProtKB-UniRule"/>
</dbReference>
<dbReference type="InterPro" id="IPR049083">
    <property type="entry name" value="TACO1_YebC_N"/>
</dbReference>
<dbReference type="FunFam" id="3.30.70.980:FF:000002">
    <property type="entry name" value="Probable transcriptional regulatory protein YebC"/>
    <property type="match status" value="1"/>
</dbReference>
<dbReference type="PANTHER" id="PTHR12532:SF6">
    <property type="entry name" value="TRANSCRIPTIONAL REGULATORY PROTEIN YEBC-RELATED"/>
    <property type="match status" value="1"/>
</dbReference>
<dbReference type="PANTHER" id="PTHR12532">
    <property type="entry name" value="TRANSLATIONAL ACTIVATOR OF CYTOCHROME C OXIDASE 1"/>
    <property type="match status" value="1"/>
</dbReference>
<dbReference type="NCBIfam" id="TIGR01033">
    <property type="entry name" value="YebC/PmpR family DNA-binding transcriptional regulator"/>
    <property type="match status" value="1"/>
</dbReference>
<evidence type="ECO:0000256" key="3">
    <source>
        <dbReference type="ARBA" id="ARBA00023015"/>
    </source>
</evidence>
<dbReference type="GO" id="GO:0006355">
    <property type="term" value="P:regulation of DNA-templated transcription"/>
    <property type="evidence" value="ECO:0007669"/>
    <property type="project" value="UniProtKB-UniRule"/>
</dbReference>
<name>A0A1B9F3C4_9BACT</name>
<dbReference type="FunFam" id="1.10.10.200:FF:000001">
    <property type="entry name" value="Probable transcriptional regulatory protein YebC"/>
    <property type="match status" value="1"/>
</dbReference>
<dbReference type="InterPro" id="IPR029072">
    <property type="entry name" value="YebC-like"/>
</dbReference>
<reference evidence="9 10" key="1">
    <citation type="submission" date="2016-06" db="EMBL/GenBank/DDBJ databases">
        <title>Respiratory ammonification of nitrate coupled to the oxidation of elemental sulfur in deep-sea autotrophic thermophilic bacteria.</title>
        <authorList>
            <person name="Slobodkina G.B."/>
            <person name="Mardanov A.V."/>
            <person name="Ravin N.V."/>
            <person name="Frolova A.A."/>
            <person name="Viryasiv M.B."/>
            <person name="Chernyh N.A."/>
            <person name="Bonch-Osmolovskaya E.A."/>
            <person name="Slobodkin A.I."/>
        </authorList>
    </citation>
    <scope>NUCLEOTIDE SEQUENCE [LARGE SCALE GENOMIC DNA]</scope>
    <source>
        <strain evidence="9 10">S69</strain>
    </source>
</reference>
<keyword evidence="5 6" id="KW-0804">Transcription</keyword>
<dbReference type="NCBIfam" id="NF001030">
    <property type="entry name" value="PRK00110.1"/>
    <property type="match status" value="1"/>
</dbReference>
<organism evidence="9 10">
    <name type="scientific">Dissulfuribacter thermophilus</name>
    <dbReference type="NCBI Taxonomy" id="1156395"/>
    <lineage>
        <taxon>Bacteria</taxon>
        <taxon>Pseudomonadati</taxon>
        <taxon>Thermodesulfobacteriota</taxon>
        <taxon>Dissulfuribacteria</taxon>
        <taxon>Dissulfuribacterales</taxon>
        <taxon>Dissulfuribacteraceae</taxon>
        <taxon>Dissulfuribacter</taxon>
    </lineage>
</organism>
<dbReference type="InterPro" id="IPR002876">
    <property type="entry name" value="Transcrip_reg_TACO1-like"/>
</dbReference>
<dbReference type="Gene3D" id="3.30.70.980">
    <property type="match status" value="2"/>
</dbReference>
<dbReference type="Gene3D" id="1.10.10.200">
    <property type="match status" value="1"/>
</dbReference>
<dbReference type="Pfam" id="PF20772">
    <property type="entry name" value="TACO1_YebC_N"/>
    <property type="match status" value="1"/>
</dbReference>
<feature type="domain" description="TACO1/YebC-like second and third" evidence="7">
    <location>
        <begin position="82"/>
        <end position="238"/>
    </location>
</feature>
<dbReference type="AlphaFoldDB" id="A0A1B9F3C4"/>
<proteinExistence type="inferred from homology"/>
<comment type="caution">
    <text evidence="9">The sequence shown here is derived from an EMBL/GenBank/DDBJ whole genome shotgun (WGS) entry which is preliminary data.</text>
</comment>
<evidence type="ECO:0000259" key="8">
    <source>
        <dbReference type="Pfam" id="PF20772"/>
    </source>
</evidence>
<evidence type="ECO:0000256" key="6">
    <source>
        <dbReference type="HAMAP-Rule" id="MF_00693"/>
    </source>
</evidence>
<gene>
    <name evidence="9" type="ORF">DBT_2151</name>
</gene>
<evidence type="ECO:0000313" key="10">
    <source>
        <dbReference type="Proteomes" id="UP000093080"/>
    </source>
</evidence>
<dbReference type="GO" id="GO:0005829">
    <property type="term" value="C:cytosol"/>
    <property type="evidence" value="ECO:0007669"/>
    <property type="project" value="TreeGrafter"/>
</dbReference>
<keyword evidence="2 6" id="KW-0963">Cytoplasm</keyword>
<keyword evidence="10" id="KW-1185">Reference proteome</keyword>
<dbReference type="PATRIC" id="fig|1156395.6.peg.2178"/>
<dbReference type="InterPro" id="IPR017856">
    <property type="entry name" value="Integrase-like_N"/>
</dbReference>
<dbReference type="RefSeq" id="WP_067620094.1">
    <property type="nucleotide sequence ID" value="NZ_MAGO01000012.1"/>
</dbReference>
<evidence type="ECO:0000256" key="2">
    <source>
        <dbReference type="ARBA" id="ARBA00022490"/>
    </source>
</evidence>
<comment type="subcellular location">
    <subcellularLocation>
        <location evidence="6">Cytoplasm</location>
    </subcellularLocation>
</comment>
<comment type="similarity">
    <text evidence="1 6">Belongs to the TACO1 family.</text>
</comment>
<dbReference type="NCBIfam" id="NF009044">
    <property type="entry name" value="PRK12378.1"/>
    <property type="match status" value="1"/>
</dbReference>
<feature type="domain" description="TACO1/YebC-like N-terminal" evidence="8">
    <location>
        <begin position="5"/>
        <end position="76"/>
    </location>
</feature>
<evidence type="ECO:0000313" key="9">
    <source>
        <dbReference type="EMBL" id="OCC14422.1"/>
    </source>
</evidence>
<evidence type="ECO:0000256" key="1">
    <source>
        <dbReference type="ARBA" id="ARBA00008724"/>
    </source>
</evidence>
<dbReference type="InterPro" id="IPR048300">
    <property type="entry name" value="TACO1_YebC-like_2nd/3rd_dom"/>
</dbReference>
<protein>
    <recommendedName>
        <fullName evidence="6">Probable transcriptional regulatory protein DBT_2151</fullName>
    </recommendedName>
</protein>
<dbReference type="STRING" id="1156395.DBT_2151"/>
<dbReference type="InterPro" id="IPR026564">
    <property type="entry name" value="Transcrip_reg_TACO1-like_dom3"/>
</dbReference>